<proteinExistence type="inferred from homology"/>
<accession>A0ABW2DLI9</accession>
<evidence type="ECO:0000313" key="9">
    <source>
        <dbReference type="EMBL" id="MFC6998717.1"/>
    </source>
</evidence>
<keyword evidence="3" id="KW-1003">Cell membrane</keyword>
<evidence type="ECO:0000256" key="7">
    <source>
        <dbReference type="SAM" id="Phobius"/>
    </source>
</evidence>
<dbReference type="RefSeq" id="WP_066623524.1">
    <property type="nucleotide sequence ID" value="NZ_JBHSYQ010000006.1"/>
</dbReference>
<evidence type="ECO:0000256" key="3">
    <source>
        <dbReference type="ARBA" id="ARBA00022475"/>
    </source>
</evidence>
<evidence type="ECO:0000256" key="5">
    <source>
        <dbReference type="ARBA" id="ARBA00022989"/>
    </source>
</evidence>
<comment type="caution">
    <text evidence="9">The sequence shown here is derived from an EMBL/GenBank/DDBJ whole genome shotgun (WGS) entry which is preliminary data.</text>
</comment>
<organism evidence="9 10">
    <name type="scientific">Rufibacter roseus</name>
    <dbReference type="NCBI Taxonomy" id="1567108"/>
    <lineage>
        <taxon>Bacteria</taxon>
        <taxon>Pseudomonadati</taxon>
        <taxon>Bacteroidota</taxon>
        <taxon>Cytophagia</taxon>
        <taxon>Cytophagales</taxon>
        <taxon>Hymenobacteraceae</taxon>
        <taxon>Rufibacter</taxon>
    </lineage>
</organism>
<dbReference type="InterPro" id="IPR023090">
    <property type="entry name" value="UPF0702_alpha/beta_dom_sf"/>
</dbReference>
<dbReference type="InterPro" id="IPR007353">
    <property type="entry name" value="DUF421"/>
</dbReference>
<evidence type="ECO:0000256" key="2">
    <source>
        <dbReference type="ARBA" id="ARBA00006448"/>
    </source>
</evidence>
<comment type="subcellular location">
    <subcellularLocation>
        <location evidence="1">Cell membrane</location>
        <topology evidence="1">Multi-pass membrane protein</topology>
    </subcellularLocation>
</comment>
<evidence type="ECO:0000256" key="6">
    <source>
        <dbReference type="ARBA" id="ARBA00023136"/>
    </source>
</evidence>
<feature type="domain" description="YetF C-terminal" evidence="8">
    <location>
        <begin position="104"/>
        <end position="189"/>
    </location>
</feature>
<evidence type="ECO:0000259" key="8">
    <source>
        <dbReference type="Pfam" id="PF04239"/>
    </source>
</evidence>
<keyword evidence="4 7" id="KW-0812">Transmembrane</keyword>
<keyword evidence="5 7" id="KW-1133">Transmembrane helix</keyword>
<evidence type="ECO:0000313" key="10">
    <source>
        <dbReference type="Proteomes" id="UP001596405"/>
    </source>
</evidence>
<evidence type="ECO:0000256" key="1">
    <source>
        <dbReference type="ARBA" id="ARBA00004651"/>
    </source>
</evidence>
<gene>
    <name evidence="9" type="ORF">ACFQHR_13860</name>
</gene>
<feature type="transmembrane region" description="Helical" evidence="7">
    <location>
        <begin position="20"/>
        <end position="40"/>
    </location>
</feature>
<keyword evidence="10" id="KW-1185">Reference proteome</keyword>
<keyword evidence="6 7" id="KW-0472">Membrane</keyword>
<dbReference type="Gene3D" id="3.30.240.20">
    <property type="entry name" value="bsu07140 like domains"/>
    <property type="match status" value="1"/>
</dbReference>
<dbReference type="PANTHER" id="PTHR34582">
    <property type="entry name" value="UPF0702 TRANSMEMBRANE PROTEIN YCAP"/>
    <property type="match status" value="1"/>
</dbReference>
<protein>
    <submittedName>
        <fullName evidence="9">DUF421 domain-containing protein</fullName>
    </submittedName>
</protein>
<sequence>MNPEEIQITDWGRIFLGEVPGSFMLEVVIRIAFMYLVLMVSMRAMGKRMAGMLGRTEMAALVSLAASIGVSLQDPTKGLLPVVIIAAVVVTIQRFIAWRGTQSSDFEQKVMDDLDILVEDGCLNLEAMETTRVTQERMFAQLRHEGIFNLGKVKRVYLEANGSFSILQFPEERDGLSLIPNMDPELQESQPRAAEKLACTSCGKLMQKQSTTKSCDRCGKEDWSEAVHC</sequence>
<evidence type="ECO:0000256" key="4">
    <source>
        <dbReference type="ARBA" id="ARBA00022692"/>
    </source>
</evidence>
<reference evidence="10" key="1">
    <citation type="journal article" date="2019" name="Int. J. Syst. Evol. Microbiol.">
        <title>The Global Catalogue of Microorganisms (GCM) 10K type strain sequencing project: providing services to taxonomists for standard genome sequencing and annotation.</title>
        <authorList>
            <consortium name="The Broad Institute Genomics Platform"/>
            <consortium name="The Broad Institute Genome Sequencing Center for Infectious Disease"/>
            <person name="Wu L."/>
            <person name="Ma J."/>
        </authorList>
    </citation>
    <scope>NUCLEOTIDE SEQUENCE [LARGE SCALE GENOMIC DNA]</scope>
    <source>
        <strain evidence="10">CGMCC 4.7393</strain>
    </source>
</reference>
<dbReference type="EMBL" id="JBHSYQ010000006">
    <property type="protein sequence ID" value="MFC6998717.1"/>
    <property type="molecule type" value="Genomic_DNA"/>
</dbReference>
<dbReference type="Pfam" id="PF04239">
    <property type="entry name" value="DUF421"/>
    <property type="match status" value="1"/>
</dbReference>
<dbReference type="Proteomes" id="UP001596405">
    <property type="component" value="Unassembled WGS sequence"/>
</dbReference>
<dbReference type="PANTHER" id="PTHR34582:SF6">
    <property type="entry name" value="UPF0702 TRANSMEMBRANE PROTEIN YCAP"/>
    <property type="match status" value="1"/>
</dbReference>
<feature type="transmembrane region" description="Helical" evidence="7">
    <location>
        <begin position="78"/>
        <end position="97"/>
    </location>
</feature>
<comment type="similarity">
    <text evidence="2">Belongs to the UPF0702 family.</text>
</comment>
<name>A0ABW2DLI9_9BACT</name>